<accession>A0ABS8BIH5</accession>
<dbReference type="RefSeq" id="WP_226763308.1">
    <property type="nucleotide sequence ID" value="NZ_JAJAWG010000002.1"/>
</dbReference>
<gene>
    <name evidence="5" type="ORF">LG219_04290</name>
</gene>
<dbReference type="SUPFAM" id="SSF56349">
    <property type="entry name" value="DNA breaking-rejoining enzymes"/>
    <property type="match status" value="1"/>
</dbReference>
<dbReference type="InterPro" id="IPR050808">
    <property type="entry name" value="Phage_Integrase"/>
</dbReference>
<reference evidence="5 6" key="1">
    <citation type="submission" date="2021-10" db="EMBL/GenBank/DDBJ databases">
        <authorList>
            <person name="Chen M."/>
        </authorList>
    </citation>
    <scope>NUCLEOTIDE SEQUENCE [LARGE SCALE GENOMIC DNA]</scope>
    <source>
        <strain evidence="5 6">H3-26</strain>
    </source>
</reference>
<comment type="caution">
    <text evidence="5">The sequence shown here is derived from an EMBL/GenBank/DDBJ whole genome shotgun (WGS) entry which is preliminary data.</text>
</comment>
<dbReference type="CDD" id="cd00801">
    <property type="entry name" value="INT_P4_C"/>
    <property type="match status" value="1"/>
</dbReference>
<dbReference type="Proteomes" id="UP001198034">
    <property type="component" value="Unassembled WGS sequence"/>
</dbReference>
<dbReference type="InterPro" id="IPR013762">
    <property type="entry name" value="Integrase-like_cat_sf"/>
</dbReference>
<dbReference type="PROSITE" id="PS51898">
    <property type="entry name" value="TYR_RECOMBINASE"/>
    <property type="match status" value="1"/>
</dbReference>
<keyword evidence="2" id="KW-0229">DNA integration</keyword>
<evidence type="ECO:0000259" key="4">
    <source>
        <dbReference type="PROSITE" id="PS51898"/>
    </source>
</evidence>
<sequence>MQNEITIKLLLVLCCRKMELCAAQWDEFDLDAAIWHMRDDVKTGKGLDVPLPPCAVEWLRELKRLSGASPYILPARKMQHRGLPHICEGTIGTAMGKLKPHMPDVEAFTVHDLRRTARTQLAALGVDVITAERCLNHKIKGVHGTYDRHDYFDERKDALIKWADLMRELEQGGNDKVVNLKDKKRKAA</sequence>
<dbReference type="Gene3D" id="1.10.443.10">
    <property type="entry name" value="Intergrase catalytic core"/>
    <property type="match status" value="1"/>
</dbReference>
<evidence type="ECO:0000313" key="5">
    <source>
        <dbReference type="EMBL" id="MCB5195510.1"/>
    </source>
</evidence>
<dbReference type="EMBL" id="JAJAWG010000002">
    <property type="protein sequence ID" value="MCB5195510.1"/>
    <property type="molecule type" value="Genomic_DNA"/>
</dbReference>
<protein>
    <submittedName>
        <fullName evidence="5">Site-specific integrase</fullName>
    </submittedName>
</protein>
<name>A0ABS8BIH5_9NEIS</name>
<evidence type="ECO:0000313" key="6">
    <source>
        <dbReference type="Proteomes" id="UP001198034"/>
    </source>
</evidence>
<organism evidence="5 6">
    <name type="scientific">Deefgea salmonis</name>
    <dbReference type="NCBI Taxonomy" id="2875502"/>
    <lineage>
        <taxon>Bacteria</taxon>
        <taxon>Pseudomonadati</taxon>
        <taxon>Pseudomonadota</taxon>
        <taxon>Betaproteobacteria</taxon>
        <taxon>Neisseriales</taxon>
        <taxon>Chitinibacteraceae</taxon>
        <taxon>Deefgea</taxon>
    </lineage>
</organism>
<proteinExistence type="inferred from homology"/>
<dbReference type="InterPro" id="IPR002104">
    <property type="entry name" value="Integrase_catalytic"/>
</dbReference>
<evidence type="ECO:0000256" key="3">
    <source>
        <dbReference type="ARBA" id="ARBA00023172"/>
    </source>
</evidence>
<keyword evidence="6" id="KW-1185">Reference proteome</keyword>
<feature type="domain" description="Tyr recombinase" evidence="4">
    <location>
        <begin position="1"/>
        <end position="160"/>
    </location>
</feature>
<dbReference type="InterPro" id="IPR011010">
    <property type="entry name" value="DNA_brk_join_enz"/>
</dbReference>
<dbReference type="Pfam" id="PF00589">
    <property type="entry name" value="Phage_integrase"/>
    <property type="match status" value="1"/>
</dbReference>
<dbReference type="PANTHER" id="PTHR30629:SF2">
    <property type="entry name" value="PROPHAGE INTEGRASE INTS-RELATED"/>
    <property type="match status" value="1"/>
</dbReference>
<keyword evidence="3" id="KW-0233">DNA recombination</keyword>
<evidence type="ECO:0000256" key="2">
    <source>
        <dbReference type="ARBA" id="ARBA00022908"/>
    </source>
</evidence>
<comment type="similarity">
    <text evidence="1">Belongs to the 'phage' integrase family.</text>
</comment>
<dbReference type="PANTHER" id="PTHR30629">
    <property type="entry name" value="PROPHAGE INTEGRASE"/>
    <property type="match status" value="1"/>
</dbReference>
<evidence type="ECO:0000256" key="1">
    <source>
        <dbReference type="ARBA" id="ARBA00008857"/>
    </source>
</evidence>